<evidence type="ECO:0000313" key="1">
    <source>
        <dbReference type="EMBL" id="SHI16338.1"/>
    </source>
</evidence>
<dbReference type="AlphaFoldDB" id="A0A1M5YWV2"/>
<dbReference type="RefSeq" id="WP_161949928.1">
    <property type="nucleotide sequence ID" value="NZ_FQXS01000081.1"/>
</dbReference>
<dbReference type="EMBL" id="FQXS01000081">
    <property type="protein sequence ID" value="SHI16338.1"/>
    <property type="molecule type" value="Genomic_DNA"/>
</dbReference>
<keyword evidence="2" id="KW-1185">Reference proteome</keyword>
<evidence type="ECO:0000313" key="2">
    <source>
        <dbReference type="Proteomes" id="UP000184139"/>
    </source>
</evidence>
<name>A0A1M5YWV2_9BACT</name>
<feature type="non-terminal residue" evidence="1">
    <location>
        <position position="1"/>
    </location>
</feature>
<accession>A0A1M5YWV2</accession>
<organism evidence="1 2">
    <name type="scientific">Desulfofustis glycolicus DSM 9705</name>
    <dbReference type="NCBI Taxonomy" id="1121409"/>
    <lineage>
        <taxon>Bacteria</taxon>
        <taxon>Pseudomonadati</taxon>
        <taxon>Thermodesulfobacteriota</taxon>
        <taxon>Desulfobulbia</taxon>
        <taxon>Desulfobulbales</taxon>
        <taxon>Desulfocapsaceae</taxon>
        <taxon>Desulfofustis</taxon>
    </lineage>
</organism>
<proteinExistence type="predicted"/>
<reference evidence="1 2" key="1">
    <citation type="submission" date="2016-11" db="EMBL/GenBank/DDBJ databases">
        <authorList>
            <person name="Jaros S."/>
            <person name="Januszkiewicz K."/>
            <person name="Wedrychowicz H."/>
        </authorList>
    </citation>
    <scope>NUCLEOTIDE SEQUENCE [LARGE SCALE GENOMIC DNA]</scope>
    <source>
        <strain evidence="1 2">DSM 9705</strain>
    </source>
</reference>
<sequence>EIREADRAGEKFNTVQVQELVHRVIRITDRYPVIGEIAEEAFIYLLTGGGYVGNARRVAPFLQPRTLRQMIEQAKHENRRY</sequence>
<gene>
    <name evidence="1" type="ORF">SAMN02745124_04514</name>
</gene>
<protein>
    <submittedName>
        <fullName evidence="1">Uncharacterized protein</fullName>
    </submittedName>
</protein>
<dbReference type="Proteomes" id="UP000184139">
    <property type="component" value="Unassembled WGS sequence"/>
</dbReference>